<dbReference type="AlphaFoldDB" id="A0A6A5X1H4"/>
<evidence type="ECO:0000313" key="1">
    <source>
        <dbReference type="EMBL" id="KAF2004066.1"/>
    </source>
</evidence>
<dbReference type="Proteomes" id="UP000799779">
    <property type="component" value="Unassembled WGS sequence"/>
</dbReference>
<accession>A0A6A5X1H4</accession>
<sequence length="344" mass="40164">MSNAPSTIRVPGEITLREPPILFFDDLPPSQNLKARDRLNATPIRDIKNPDEIKAHLKVIWFRYGGVPYRLRKVVLGTDMPPDEWVEWNGYIDTWVKEISSKAFSAAPWFKPYWVGEIAERDWRANLANMDLLIRFWTSLIKNQSPEKAAEMFLRLRKLKTNTIAYVKRRKDAYDLAIGTRRILMGRSTPSRYQQRQLEFLQRHRDSLQASMTRAEPQNEDVTSDDFVYGQNLSYSQIPHGAKTWFWTHQRWNQDTFASFCAYFSDVVDLRHIWEGRHSTTARVMEVVKRRFESCTTYDVAAMTNMRGLVDTVRKQDGESSWEDIPVFARSENDQLRKDSGASG</sequence>
<dbReference type="EMBL" id="ML977569">
    <property type="protein sequence ID" value="KAF2004066.1"/>
    <property type="molecule type" value="Genomic_DNA"/>
</dbReference>
<organism evidence="1 2">
    <name type="scientific">Amniculicola lignicola CBS 123094</name>
    <dbReference type="NCBI Taxonomy" id="1392246"/>
    <lineage>
        <taxon>Eukaryota</taxon>
        <taxon>Fungi</taxon>
        <taxon>Dikarya</taxon>
        <taxon>Ascomycota</taxon>
        <taxon>Pezizomycotina</taxon>
        <taxon>Dothideomycetes</taxon>
        <taxon>Pleosporomycetidae</taxon>
        <taxon>Pleosporales</taxon>
        <taxon>Amniculicolaceae</taxon>
        <taxon>Amniculicola</taxon>
    </lineage>
</organism>
<reference evidence="1" key="1">
    <citation type="journal article" date="2020" name="Stud. Mycol.">
        <title>101 Dothideomycetes genomes: a test case for predicting lifestyles and emergence of pathogens.</title>
        <authorList>
            <person name="Haridas S."/>
            <person name="Albert R."/>
            <person name="Binder M."/>
            <person name="Bloem J."/>
            <person name="Labutti K."/>
            <person name="Salamov A."/>
            <person name="Andreopoulos B."/>
            <person name="Baker S."/>
            <person name="Barry K."/>
            <person name="Bills G."/>
            <person name="Bluhm B."/>
            <person name="Cannon C."/>
            <person name="Castanera R."/>
            <person name="Culley D."/>
            <person name="Daum C."/>
            <person name="Ezra D."/>
            <person name="Gonzalez J."/>
            <person name="Henrissat B."/>
            <person name="Kuo A."/>
            <person name="Liang C."/>
            <person name="Lipzen A."/>
            <person name="Lutzoni F."/>
            <person name="Magnuson J."/>
            <person name="Mondo S."/>
            <person name="Nolan M."/>
            <person name="Ohm R."/>
            <person name="Pangilinan J."/>
            <person name="Park H.-J."/>
            <person name="Ramirez L."/>
            <person name="Alfaro M."/>
            <person name="Sun H."/>
            <person name="Tritt A."/>
            <person name="Yoshinaga Y."/>
            <person name="Zwiers L.-H."/>
            <person name="Turgeon B."/>
            <person name="Goodwin S."/>
            <person name="Spatafora J."/>
            <person name="Crous P."/>
            <person name="Grigoriev I."/>
        </authorList>
    </citation>
    <scope>NUCLEOTIDE SEQUENCE</scope>
    <source>
        <strain evidence="1">CBS 123094</strain>
    </source>
</reference>
<evidence type="ECO:0000313" key="2">
    <source>
        <dbReference type="Proteomes" id="UP000799779"/>
    </source>
</evidence>
<gene>
    <name evidence="1" type="ORF">P154DRAFT_572522</name>
</gene>
<keyword evidence="2" id="KW-1185">Reference proteome</keyword>
<proteinExistence type="predicted"/>
<name>A0A6A5X1H4_9PLEO</name>
<protein>
    <submittedName>
        <fullName evidence="1">Uncharacterized protein</fullName>
    </submittedName>
</protein>